<name>A0ABV8AAN8_9DEIO</name>
<proteinExistence type="predicted"/>
<feature type="non-terminal residue" evidence="1">
    <location>
        <position position="63"/>
    </location>
</feature>
<reference evidence="2" key="1">
    <citation type="journal article" date="2019" name="Int. J. Syst. Evol. Microbiol.">
        <title>The Global Catalogue of Microorganisms (GCM) 10K type strain sequencing project: providing services to taxonomists for standard genome sequencing and annotation.</title>
        <authorList>
            <consortium name="The Broad Institute Genomics Platform"/>
            <consortium name="The Broad Institute Genome Sequencing Center for Infectious Disease"/>
            <person name="Wu L."/>
            <person name="Ma J."/>
        </authorList>
    </citation>
    <scope>NUCLEOTIDE SEQUENCE [LARGE SCALE GENOMIC DNA]</scope>
    <source>
        <strain evidence="2">CCTCC AB 2013263</strain>
    </source>
</reference>
<dbReference type="EMBL" id="JBHRZF010000203">
    <property type="protein sequence ID" value="MFC3862579.1"/>
    <property type="molecule type" value="Genomic_DNA"/>
</dbReference>
<protein>
    <submittedName>
        <fullName evidence="1">Uncharacterized protein</fullName>
    </submittedName>
</protein>
<evidence type="ECO:0000313" key="2">
    <source>
        <dbReference type="Proteomes" id="UP001595748"/>
    </source>
</evidence>
<comment type="caution">
    <text evidence="1">The sequence shown here is derived from an EMBL/GenBank/DDBJ whole genome shotgun (WGS) entry which is preliminary data.</text>
</comment>
<gene>
    <name evidence="1" type="ORF">ACFOPQ_17585</name>
</gene>
<sequence>MSKVPKAFFATEQTQSLDPSKSYFGRLRAFSCCEVPTLCKSAQYPTVSKNPVWDGEKRSIKAS</sequence>
<dbReference type="Proteomes" id="UP001595748">
    <property type="component" value="Unassembled WGS sequence"/>
</dbReference>
<evidence type="ECO:0000313" key="1">
    <source>
        <dbReference type="EMBL" id="MFC3862579.1"/>
    </source>
</evidence>
<keyword evidence="2" id="KW-1185">Reference proteome</keyword>
<accession>A0ABV8AAN8</accession>
<organism evidence="1 2">
    <name type="scientific">Deinococcus antarcticus</name>
    <dbReference type="NCBI Taxonomy" id="1298767"/>
    <lineage>
        <taxon>Bacteria</taxon>
        <taxon>Thermotogati</taxon>
        <taxon>Deinococcota</taxon>
        <taxon>Deinococci</taxon>
        <taxon>Deinococcales</taxon>
        <taxon>Deinococcaceae</taxon>
        <taxon>Deinococcus</taxon>
    </lineage>
</organism>
<dbReference type="RefSeq" id="WP_380080523.1">
    <property type="nucleotide sequence ID" value="NZ_JBHRZF010000203.1"/>
</dbReference>